<dbReference type="AlphaFoldDB" id="A0A916SWS2"/>
<evidence type="ECO:0000256" key="1">
    <source>
        <dbReference type="SAM" id="MobiDB-lite"/>
    </source>
</evidence>
<name>A0A916SWS2_9SPHN</name>
<accession>A0A916SWS2</accession>
<dbReference type="EMBL" id="BMIH01000001">
    <property type="protein sequence ID" value="GGB19614.1"/>
    <property type="molecule type" value="Genomic_DNA"/>
</dbReference>
<evidence type="ECO:0000313" key="2">
    <source>
        <dbReference type="EMBL" id="GGB19614.1"/>
    </source>
</evidence>
<feature type="region of interest" description="Disordered" evidence="1">
    <location>
        <begin position="1"/>
        <end position="20"/>
    </location>
</feature>
<sequence>MGQQWQRGHGDQEGASIHGASRVEVRAHRRLIAAHAAPISPFEPFALRAAVAIRRLARRKAYARAEHPLPGAHVTIGGTGPGRPQLLLAALTIYSNHDASAGQF</sequence>
<keyword evidence="3" id="KW-1185">Reference proteome</keyword>
<dbReference type="RefSeq" id="WP_188657198.1">
    <property type="nucleotide sequence ID" value="NZ_BMIH01000001.1"/>
</dbReference>
<reference evidence="2" key="1">
    <citation type="journal article" date="2014" name="Int. J. Syst. Evol. Microbiol.">
        <title>Complete genome sequence of Corynebacterium casei LMG S-19264T (=DSM 44701T), isolated from a smear-ripened cheese.</title>
        <authorList>
            <consortium name="US DOE Joint Genome Institute (JGI-PGF)"/>
            <person name="Walter F."/>
            <person name="Albersmeier A."/>
            <person name="Kalinowski J."/>
            <person name="Ruckert C."/>
        </authorList>
    </citation>
    <scope>NUCLEOTIDE SEQUENCE</scope>
    <source>
        <strain evidence="2">CGMCC 1.15330</strain>
    </source>
</reference>
<comment type="caution">
    <text evidence="2">The sequence shown here is derived from an EMBL/GenBank/DDBJ whole genome shotgun (WGS) entry which is preliminary data.</text>
</comment>
<dbReference type="Proteomes" id="UP000623067">
    <property type="component" value="Unassembled WGS sequence"/>
</dbReference>
<evidence type="ECO:0000313" key="3">
    <source>
        <dbReference type="Proteomes" id="UP000623067"/>
    </source>
</evidence>
<protein>
    <submittedName>
        <fullName evidence="2">Uncharacterized protein</fullName>
    </submittedName>
</protein>
<proteinExistence type="predicted"/>
<reference evidence="2" key="2">
    <citation type="submission" date="2020-09" db="EMBL/GenBank/DDBJ databases">
        <authorList>
            <person name="Sun Q."/>
            <person name="Zhou Y."/>
        </authorList>
    </citation>
    <scope>NUCLEOTIDE SEQUENCE</scope>
    <source>
        <strain evidence="2">CGMCC 1.15330</strain>
    </source>
</reference>
<organism evidence="2 3">
    <name type="scientific">Sphingomonas metalli</name>
    <dbReference type="NCBI Taxonomy" id="1779358"/>
    <lineage>
        <taxon>Bacteria</taxon>
        <taxon>Pseudomonadati</taxon>
        <taxon>Pseudomonadota</taxon>
        <taxon>Alphaproteobacteria</taxon>
        <taxon>Sphingomonadales</taxon>
        <taxon>Sphingomonadaceae</taxon>
        <taxon>Sphingomonas</taxon>
    </lineage>
</organism>
<gene>
    <name evidence="2" type="ORF">GCM10011380_06470</name>
</gene>